<comment type="caution">
    <text evidence="1">The sequence shown here is derived from an EMBL/GenBank/DDBJ whole genome shotgun (WGS) entry which is preliminary data.</text>
</comment>
<organism evidence="1 2">
    <name type="scientific">Streptomyces synnematoformans</name>
    <dbReference type="NCBI Taxonomy" id="415721"/>
    <lineage>
        <taxon>Bacteria</taxon>
        <taxon>Bacillati</taxon>
        <taxon>Actinomycetota</taxon>
        <taxon>Actinomycetes</taxon>
        <taxon>Kitasatosporales</taxon>
        <taxon>Streptomycetaceae</taxon>
        <taxon>Streptomyces</taxon>
    </lineage>
</organism>
<dbReference type="Pfam" id="PF05768">
    <property type="entry name" value="Glrx-like"/>
    <property type="match status" value="1"/>
</dbReference>
<dbReference type="PANTHER" id="PTHR33558:SF1">
    <property type="entry name" value="GLUTAREDOXIN-LIKE PROTEIN C5ORF63 HOMOLOG"/>
    <property type="match status" value="1"/>
</dbReference>
<accession>A0ABN1ZU26</accession>
<gene>
    <name evidence="1" type="ORF">GCM10009802_60640</name>
</gene>
<keyword evidence="2" id="KW-1185">Reference proteome</keyword>
<name>A0ABN1ZU26_9ACTN</name>
<dbReference type="InterPro" id="IPR036249">
    <property type="entry name" value="Thioredoxin-like_sf"/>
</dbReference>
<dbReference type="Proteomes" id="UP001500443">
    <property type="component" value="Unassembled WGS sequence"/>
</dbReference>
<reference evidence="1 2" key="1">
    <citation type="journal article" date="2019" name="Int. J. Syst. Evol. Microbiol.">
        <title>The Global Catalogue of Microorganisms (GCM) 10K type strain sequencing project: providing services to taxonomists for standard genome sequencing and annotation.</title>
        <authorList>
            <consortium name="The Broad Institute Genomics Platform"/>
            <consortium name="The Broad Institute Genome Sequencing Center for Infectious Disease"/>
            <person name="Wu L."/>
            <person name="Ma J."/>
        </authorList>
    </citation>
    <scope>NUCLEOTIDE SEQUENCE [LARGE SCALE GENOMIC DNA]</scope>
    <source>
        <strain evidence="1 2">JCM 15481</strain>
    </source>
</reference>
<dbReference type="SUPFAM" id="SSF52833">
    <property type="entry name" value="Thioredoxin-like"/>
    <property type="match status" value="1"/>
</dbReference>
<dbReference type="PANTHER" id="PTHR33558">
    <property type="entry name" value="GLUTAREDOXIN-LIKE PROTEIN C5ORF63 HOMOLOG"/>
    <property type="match status" value="1"/>
</dbReference>
<dbReference type="Gene3D" id="3.40.30.10">
    <property type="entry name" value="Glutaredoxin"/>
    <property type="match status" value="1"/>
</dbReference>
<dbReference type="InterPro" id="IPR008554">
    <property type="entry name" value="Glutaredoxin-like"/>
</dbReference>
<proteinExistence type="predicted"/>
<dbReference type="InterPro" id="IPR052565">
    <property type="entry name" value="Glutaredoxin-like_YDR286C"/>
</dbReference>
<sequence>MSDSDRFRVLRTAFAGGTIEGMSLLRRKTGASAPAAADRTVTLIGKPGCHLCDEAREVVVSVCAELGAGWEEKDITADEELYRRYWEQIPVVLVDGEQHDFWRVDPERLRRALRS</sequence>
<evidence type="ECO:0000313" key="2">
    <source>
        <dbReference type="Proteomes" id="UP001500443"/>
    </source>
</evidence>
<protein>
    <submittedName>
        <fullName evidence="1">Glutaredoxin family protein</fullName>
    </submittedName>
</protein>
<evidence type="ECO:0000313" key="1">
    <source>
        <dbReference type="EMBL" id="GAA1503950.1"/>
    </source>
</evidence>
<dbReference type="EMBL" id="BAAAPF010000354">
    <property type="protein sequence ID" value="GAA1503950.1"/>
    <property type="molecule type" value="Genomic_DNA"/>
</dbReference>